<dbReference type="PROSITE" id="PS50092">
    <property type="entry name" value="TSP1"/>
    <property type="match status" value="6"/>
</dbReference>
<feature type="signal peptide" evidence="9">
    <location>
        <begin position="1"/>
        <end position="20"/>
    </location>
</feature>
<dbReference type="KEGG" id="bbel:109486813"/>
<evidence type="ECO:0000256" key="5">
    <source>
        <dbReference type="ARBA" id="ARBA00022729"/>
    </source>
</evidence>
<dbReference type="PROSITE" id="PS51020">
    <property type="entry name" value="SPONDIN"/>
    <property type="match status" value="1"/>
</dbReference>
<keyword evidence="7" id="KW-1015">Disulfide bond</keyword>
<dbReference type="Pfam" id="PF06468">
    <property type="entry name" value="Spond_N"/>
    <property type="match status" value="1"/>
</dbReference>
<dbReference type="OrthoDB" id="6090599at2759"/>
<evidence type="ECO:0000313" key="11">
    <source>
        <dbReference type="Proteomes" id="UP000515135"/>
    </source>
</evidence>
<evidence type="ECO:0000256" key="3">
    <source>
        <dbReference type="ARBA" id="ARBA00022530"/>
    </source>
</evidence>
<evidence type="ECO:0000256" key="1">
    <source>
        <dbReference type="ARBA" id="ARBA00004498"/>
    </source>
</evidence>
<feature type="chain" id="PRO_5044647742" evidence="9">
    <location>
        <begin position="21"/>
        <end position="778"/>
    </location>
</feature>
<keyword evidence="2" id="KW-0964">Secreted</keyword>
<feature type="domain" description="Spondin" evidence="10">
    <location>
        <begin position="26"/>
        <end position="213"/>
    </location>
</feature>
<protein>
    <submittedName>
        <fullName evidence="12 13">Spondin-1-like isoform X1</fullName>
    </submittedName>
</protein>
<name>A0A6P5AJ26_BRABE</name>
<dbReference type="Proteomes" id="UP000515135">
    <property type="component" value="Unplaced"/>
</dbReference>
<dbReference type="InterPro" id="IPR009465">
    <property type="entry name" value="Spondin_N"/>
</dbReference>
<reference evidence="12 13" key="1">
    <citation type="submission" date="2025-04" db="UniProtKB">
        <authorList>
            <consortium name="RefSeq"/>
        </authorList>
    </citation>
    <scope>IDENTIFICATION</scope>
    <source>
        <tissue evidence="12 13">Gonad</tissue>
    </source>
</reference>
<dbReference type="InterPro" id="IPR051418">
    <property type="entry name" value="Spondin/Thrombospondin_T1"/>
</dbReference>
<sequence length="778" mass="85749">MTGTGVFLACLAALLSAAGANVLLSEVPCKGDTAKQKYTLVFEGLWSEKRFPKQYPIYRPKASWSSLVGVTHNEEYTLWHKGETASEGVKLFAEKAGAYQLFSDIANSKGTSGKFFADEIKKSGVGERKTDFAIDADHSKVSFMVKIVPSPDWFVGLDSKDLCQNGKWIDQFSTSLGPWDAGTDKGFTFTSPNWATVPQEPVFQISAQFPNHPANSFYYPSLRKLPALARVTLTRDGADLSKLDELAELVEEAEEVVSLDCDVSNWSGFSRCTRQCGGGIKARSRYVTQKPLNGGKTCPELAEIVRCNEDPCDAPKTDKNNDLSKPKEPVKTVEEVKEKPEVVALDCEVSKWSAFSKCSSRCGGGSMVRSRNITQKPSNGGKPCPQLSEKKQCNLEPCPVTKEIPDNDLSKPETPAKIVEKEQDEPVPEVVATDCKVSDWSGFSKCNRRCGGGVMDRSRTVTQKPSNGGKPCPQLHERKECNVEPCPVTETINTNDLSKPETSTKTVEKEQEETTTAAKVVASDCKVSDWSSFSKCNRRCGGGVMVRSRTVTQKPSNGGKPCPQLYERKQCNVEPCPVTKAVSENDLSKPVTPAKPVEKEQDKPEVVASDCKVSDWSRFGRCNRRCGGGIMVRARTITQKPLNGGKPCPHLYERKRCNVEPCPVRKAINVVPPKPQQSAEGVGKTEQDPKVLHCEVSNWSGFSRCSRRCGGGLMVRSRYIRQKPVNGGTPCPRLTQIRRCNLNPCPAQLAISSDDRLQRLLARFRLYGRRQQAQQVQQ</sequence>
<keyword evidence="8" id="KW-0325">Glycoprotein</keyword>
<dbReference type="FunFam" id="2.20.100.10:FF:000019">
    <property type="entry name" value="Thrombospondin type 1 domain containing 7A"/>
    <property type="match status" value="4"/>
</dbReference>
<organism evidence="11 13">
    <name type="scientific">Branchiostoma belcheri</name>
    <name type="common">Amphioxus</name>
    <dbReference type="NCBI Taxonomy" id="7741"/>
    <lineage>
        <taxon>Eukaryota</taxon>
        <taxon>Metazoa</taxon>
        <taxon>Chordata</taxon>
        <taxon>Cephalochordata</taxon>
        <taxon>Leptocardii</taxon>
        <taxon>Amphioxiformes</taxon>
        <taxon>Branchiostomatidae</taxon>
        <taxon>Branchiostoma</taxon>
    </lineage>
</organism>
<dbReference type="InterPro" id="IPR038678">
    <property type="entry name" value="Spondin_N_sf"/>
</dbReference>
<evidence type="ECO:0000256" key="8">
    <source>
        <dbReference type="ARBA" id="ARBA00023180"/>
    </source>
</evidence>
<accession>A0A6P5AJ26</accession>
<evidence type="ECO:0000256" key="2">
    <source>
        <dbReference type="ARBA" id="ARBA00022525"/>
    </source>
</evidence>
<dbReference type="Pfam" id="PF19028">
    <property type="entry name" value="TSP1_spondin"/>
    <property type="match status" value="6"/>
</dbReference>
<dbReference type="NCBIfam" id="NF038123">
    <property type="entry name" value="NF038123_dom"/>
    <property type="match status" value="1"/>
</dbReference>
<keyword evidence="3" id="KW-0272">Extracellular matrix</keyword>
<dbReference type="InterPro" id="IPR044004">
    <property type="entry name" value="TSP1_spondin_dom"/>
</dbReference>
<dbReference type="SUPFAM" id="SSF82895">
    <property type="entry name" value="TSP-1 type 1 repeat"/>
    <property type="match status" value="6"/>
</dbReference>
<dbReference type="PANTHER" id="PTHR11311">
    <property type="entry name" value="SPONDIN"/>
    <property type="match status" value="1"/>
</dbReference>
<evidence type="ECO:0000313" key="12">
    <source>
        <dbReference type="RefSeq" id="XP_019646273.1"/>
    </source>
</evidence>
<comment type="subcellular location">
    <subcellularLocation>
        <location evidence="1">Secreted</location>
        <location evidence="1">Extracellular space</location>
        <location evidence="1">Extracellular matrix</location>
    </subcellularLocation>
</comment>
<dbReference type="GeneID" id="109486813"/>
<dbReference type="SMART" id="SM00209">
    <property type="entry name" value="TSP1"/>
    <property type="match status" value="6"/>
</dbReference>
<evidence type="ECO:0000256" key="4">
    <source>
        <dbReference type="ARBA" id="ARBA00022723"/>
    </source>
</evidence>
<dbReference type="InterPro" id="IPR000884">
    <property type="entry name" value="TSP1_rpt"/>
</dbReference>
<dbReference type="RefSeq" id="XP_019646273.1">
    <property type="nucleotide sequence ID" value="XM_019790714.1"/>
</dbReference>
<dbReference type="Gene3D" id="2.20.100.10">
    <property type="entry name" value="Thrombospondin type-1 (TSP1) repeat"/>
    <property type="match status" value="6"/>
</dbReference>
<keyword evidence="11" id="KW-1185">Reference proteome</keyword>
<proteinExistence type="predicted"/>
<evidence type="ECO:0000259" key="10">
    <source>
        <dbReference type="PROSITE" id="PS51020"/>
    </source>
</evidence>
<dbReference type="GO" id="GO:0046872">
    <property type="term" value="F:metal ion binding"/>
    <property type="evidence" value="ECO:0007669"/>
    <property type="project" value="UniProtKB-KW"/>
</dbReference>
<dbReference type="GO" id="GO:0031012">
    <property type="term" value="C:extracellular matrix"/>
    <property type="evidence" value="ECO:0007669"/>
    <property type="project" value="TreeGrafter"/>
</dbReference>
<dbReference type="Gene3D" id="2.60.40.2130">
    <property type="entry name" value="F-spondin domain"/>
    <property type="match status" value="1"/>
</dbReference>
<evidence type="ECO:0000256" key="9">
    <source>
        <dbReference type="SAM" id="SignalP"/>
    </source>
</evidence>
<dbReference type="RefSeq" id="XP_019646274.1">
    <property type="nucleotide sequence ID" value="XM_019790715.1"/>
</dbReference>
<evidence type="ECO:0000256" key="7">
    <source>
        <dbReference type="ARBA" id="ARBA00023157"/>
    </source>
</evidence>
<dbReference type="AlphaFoldDB" id="A0A6P5AJ26"/>
<gene>
    <name evidence="12 13" type="primary">LOC109486813</name>
</gene>
<dbReference type="GO" id="GO:0007155">
    <property type="term" value="P:cell adhesion"/>
    <property type="evidence" value="ECO:0007669"/>
    <property type="project" value="UniProtKB-KW"/>
</dbReference>
<keyword evidence="6" id="KW-0130">Cell adhesion</keyword>
<evidence type="ECO:0000313" key="13">
    <source>
        <dbReference type="RefSeq" id="XP_019646274.1"/>
    </source>
</evidence>
<evidence type="ECO:0000256" key="6">
    <source>
        <dbReference type="ARBA" id="ARBA00022889"/>
    </source>
</evidence>
<keyword evidence="5 9" id="KW-0732">Signal</keyword>
<dbReference type="InterPro" id="IPR036383">
    <property type="entry name" value="TSP1_rpt_sf"/>
</dbReference>
<dbReference type="PANTHER" id="PTHR11311:SF15">
    <property type="entry name" value="SPONDIN-2"/>
    <property type="match status" value="1"/>
</dbReference>
<keyword evidence="4" id="KW-0479">Metal-binding</keyword>